<dbReference type="Proteomes" id="UP000018951">
    <property type="component" value="Unassembled WGS sequence"/>
</dbReference>
<organism evidence="3 4">
    <name type="scientific">Candidatus Xenolissoclinum pacificiensis L6</name>
    <dbReference type="NCBI Taxonomy" id="1401685"/>
    <lineage>
        <taxon>Bacteria</taxon>
        <taxon>Pseudomonadati</taxon>
        <taxon>Pseudomonadota</taxon>
        <taxon>Alphaproteobacteria</taxon>
        <taxon>Rickettsiales</taxon>
        <taxon>Anaplasmataceae</taxon>
        <taxon>Candidatus Xenolissoclinum</taxon>
    </lineage>
</organism>
<dbReference type="InterPro" id="IPR006027">
    <property type="entry name" value="NusB_RsmB_TIM44"/>
</dbReference>
<gene>
    <name evidence="3" type="ORF">P857_929</name>
</gene>
<dbReference type="AlphaFoldDB" id="W2V0Z3"/>
<evidence type="ECO:0000313" key="4">
    <source>
        <dbReference type="Proteomes" id="UP000018951"/>
    </source>
</evidence>
<dbReference type="STRING" id="1401685.P857_929"/>
<evidence type="ECO:0000313" key="3">
    <source>
        <dbReference type="EMBL" id="ETO91755.1"/>
    </source>
</evidence>
<dbReference type="SUPFAM" id="SSF48013">
    <property type="entry name" value="NusB-like"/>
    <property type="match status" value="1"/>
</dbReference>
<dbReference type="GO" id="GO:0006355">
    <property type="term" value="P:regulation of DNA-templated transcription"/>
    <property type="evidence" value="ECO:0007669"/>
    <property type="project" value="InterPro"/>
</dbReference>
<dbReference type="GO" id="GO:0003723">
    <property type="term" value="F:RNA binding"/>
    <property type="evidence" value="ECO:0007669"/>
    <property type="project" value="UniProtKB-KW"/>
</dbReference>
<feature type="domain" description="NusB/RsmB/TIM44" evidence="2">
    <location>
        <begin position="3"/>
        <end position="143"/>
    </location>
</feature>
<evidence type="ECO:0000259" key="2">
    <source>
        <dbReference type="Pfam" id="PF01029"/>
    </source>
</evidence>
<dbReference type="Gene3D" id="1.10.940.10">
    <property type="entry name" value="NusB-like"/>
    <property type="match status" value="1"/>
</dbReference>
<comment type="caution">
    <text evidence="3">The sequence shown here is derived from an EMBL/GenBank/DDBJ whole genome shotgun (WGS) entry which is preliminary data.</text>
</comment>
<dbReference type="EMBL" id="AXCJ01000001">
    <property type="protein sequence ID" value="ETO91755.1"/>
    <property type="molecule type" value="Genomic_DNA"/>
</dbReference>
<keyword evidence="4" id="KW-1185">Reference proteome</keyword>
<dbReference type="Pfam" id="PF01029">
    <property type="entry name" value="NusB"/>
    <property type="match status" value="1"/>
</dbReference>
<proteinExistence type="predicted"/>
<accession>W2V0Z3</accession>
<protein>
    <recommendedName>
        <fullName evidence="2">NusB/RsmB/TIM44 domain-containing protein</fullName>
    </recommendedName>
</protein>
<keyword evidence="1" id="KW-0694">RNA-binding</keyword>
<evidence type="ECO:0000256" key="1">
    <source>
        <dbReference type="ARBA" id="ARBA00022884"/>
    </source>
</evidence>
<name>W2V0Z3_9RICK</name>
<sequence length="146" mass="17120">MDRNTRILAIQVIYNVLYNRKFDIEIDYHDIFQSIIENGQGVFLDEDDGKFGDVDLERLHVLLSNFMGNIDYIKRIISSNLVGWDVERLDILKLSIIYVSALERVLKDHKVNKLISEYIKISKYFFPVEKDTAFFNAILDKVLNTL</sequence>
<dbReference type="InterPro" id="IPR035926">
    <property type="entry name" value="NusB-like_sf"/>
</dbReference>
<reference evidence="3 4" key="1">
    <citation type="journal article" date="2013" name="PLoS ONE">
        <title>Bacterial endosymbiosis in a chordate host: long-term co-evolution and conservation of secondary metabolism.</title>
        <authorList>
            <person name="Kwan J.C."/>
            <person name="Schmidt E.W."/>
        </authorList>
    </citation>
    <scope>NUCLEOTIDE SEQUENCE [LARGE SCALE GENOMIC DNA]</scope>
    <source>
        <strain evidence="4">L6</strain>
    </source>
</reference>